<evidence type="ECO:0000313" key="4">
    <source>
        <dbReference type="EMBL" id="GAA1264776.1"/>
    </source>
</evidence>
<evidence type="ECO:0000256" key="2">
    <source>
        <dbReference type="SAM" id="SignalP"/>
    </source>
</evidence>
<evidence type="ECO:0000313" key="5">
    <source>
        <dbReference type="Proteomes" id="UP001500037"/>
    </source>
</evidence>
<proteinExistence type="predicted"/>
<dbReference type="PANTHER" id="PTHR35936:SF17">
    <property type="entry name" value="ARGININE-BINDING EXTRACELLULAR PROTEIN ARTP"/>
    <property type="match status" value="1"/>
</dbReference>
<dbReference type="Gene3D" id="3.40.190.10">
    <property type="entry name" value="Periplasmic binding protein-like II"/>
    <property type="match status" value="2"/>
</dbReference>
<evidence type="ECO:0000259" key="3">
    <source>
        <dbReference type="SMART" id="SM00062"/>
    </source>
</evidence>
<keyword evidence="1 2" id="KW-0732">Signal</keyword>
<comment type="caution">
    <text evidence="4">The sequence shown here is derived from an EMBL/GenBank/DDBJ whole genome shotgun (WGS) entry which is preliminary data.</text>
</comment>
<dbReference type="InterPro" id="IPR001638">
    <property type="entry name" value="Solute-binding_3/MltF_N"/>
</dbReference>
<name>A0ABN1WTG5_9ACTN</name>
<feature type="signal peptide" evidence="2">
    <location>
        <begin position="1"/>
        <end position="23"/>
    </location>
</feature>
<sequence length="298" mass="31439">MRRNTLLPVLGLALALSGCGSPAGPAAVTGPALRAQLPKAIRSAGLLRIGSDLNYAPVDFKAQDGTPTGLDVDLAGALGGYLGLRVQFFDQPFEKLIPAVQSRQIDLAMSAVIDTRQRQTGADDNGRQVNAGVDFVDYFMTGTAILVRSGNPLGVTNLDNLCGHTVAMQRGTVQAEIAARQQAVCQRGGKPLKVDLFDTDDQALTEVASGTAVADLNDYPVAAYNTDPARGGDRFQVTGALLQPSPYGITVNKDDDALRDVLAKAMNQLIRNGTYDTILTRWNAHDGALLDASVDAGF</sequence>
<dbReference type="SUPFAM" id="SSF53850">
    <property type="entry name" value="Periplasmic binding protein-like II"/>
    <property type="match status" value="1"/>
</dbReference>
<dbReference type="SMART" id="SM00062">
    <property type="entry name" value="PBPb"/>
    <property type="match status" value="1"/>
</dbReference>
<dbReference type="CDD" id="cd01004">
    <property type="entry name" value="PBP2_MidA_like"/>
    <property type="match status" value="1"/>
</dbReference>
<dbReference type="PROSITE" id="PS51257">
    <property type="entry name" value="PROKAR_LIPOPROTEIN"/>
    <property type="match status" value="1"/>
</dbReference>
<accession>A0ABN1WTG5</accession>
<reference evidence="4 5" key="1">
    <citation type="journal article" date="2019" name="Int. J. Syst. Evol. Microbiol.">
        <title>The Global Catalogue of Microorganisms (GCM) 10K type strain sequencing project: providing services to taxonomists for standard genome sequencing and annotation.</title>
        <authorList>
            <consortium name="The Broad Institute Genomics Platform"/>
            <consortium name="The Broad Institute Genome Sequencing Center for Infectious Disease"/>
            <person name="Wu L."/>
            <person name="Ma J."/>
        </authorList>
    </citation>
    <scope>NUCLEOTIDE SEQUENCE [LARGE SCALE GENOMIC DNA]</scope>
    <source>
        <strain evidence="4 5">JCM 13004</strain>
    </source>
</reference>
<evidence type="ECO:0000256" key="1">
    <source>
        <dbReference type="ARBA" id="ARBA00022729"/>
    </source>
</evidence>
<keyword evidence="5" id="KW-1185">Reference proteome</keyword>
<gene>
    <name evidence="4" type="ORF">GCM10009665_62670</name>
</gene>
<dbReference type="RefSeq" id="WP_344445476.1">
    <property type="nucleotide sequence ID" value="NZ_BAAALF010000166.1"/>
</dbReference>
<dbReference type="EMBL" id="BAAALF010000166">
    <property type="protein sequence ID" value="GAA1264776.1"/>
    <property type="molecule type" value="Genomic_DNA"/>
</dbReference>
<dbReference type="Pfam" id="PF00497">
    <property type="entry name" value="SBP_bac_3"/>
    <property type="match status" value="1"/>
</dbReference>
<organism evidence="4 5">
    <name type="scientific">Kitasatospora nipponensis</name>
    <dbReference type="NCBI Taxonomy" id="258049"/>
    <lineage>
        <taxon>Bacteria</taxon>
        <taxon>Bacillati</taxon>
        <taxon>Actinomycetota</taxon>
        <taxon>Actinomycetes</taxon>
        <taxon>Kitasatosporales</taxon>
        <taxon>Streptomycetaceae</taxon>
        <taxon>Kitasatospora</taxon>
    </lineage>
</organism>
<dbReference type="PANTHER" id="PTHR35936">
    <property type="entry name" value="MEMBRANE-BOUND LYTIC MUREIN TRANSGLYCOSYLASE F"/>
    <property type="match status" value="1"/>
</dbReference>
<feature type="domain" description="Solute-binding protein family 3/N-terminal" evidence="3">
    <location>
        <begin position="46"/>
        <end position="286"/>
    </location>
</feature>
<dbReference type="Proteomes" id="UP001500037">
    <property type="component" value="Unassembled WGS sequence"/>
</dbReference>
<feature type="chain" id="PRO_5045862130" evidence="2">
    <location>
        <begin position="24"/>
        <end position="298"/>
    </location>
</feature>
<protein>
    <submittedName>
        <fullName evidence="4">ABC transporter substrate-binding protein</fullName>
    </submittedName>
</protein>